<evidence type="ECO:0000313" key="2">
    <source>
        <dbReference type="EMBL" id="EAQ73284.1"/>
    </source>
</evidence>
<dbReference type="AlphaFoldDB" id="A0A0H3PJ98"/>
<sequence length="51" mass="5743">MLPFLITVKTDHADASYNKLILEQGELSSVFYLKPKDTHIKTLVILKAINA</sequence>
<name>A0A0H3PJ98_CAMJJ</name>
<dbReference type="EMBL" id="CP000538">
    <property type="protein sequence ID" value="EAQ73284.1"/>
    <property type="molecule type" value="Genomic_DNA"/>
</dbReference>
<proteinExistence type="predicted"/>
<dbReference type="KEGG" id="cjj:CJJ81176_0991"/>
<reference evidence="3" key="1">
    <citation type="submission" date="2006-12" db="EMBL/GenBank/DDBJ databases">
        <authorList>
            <person name="Fouts D.E."/>
            <person name="Nelson K.E."/>
            <person name="Sebastian Y."/>
        </authorList>
    </citation>
    <scope>NUCLEOTIDE SEQUENCE [LARGE SCALE GENOMIC DNA]</scope>
    <source>
        <strain evidence="3">81-176</strain>
    </source>
</reference>
<dbReference type="HOGENOM" id="CLU_3096757_0_0_7"/>
<evidence type="ECO:0000313" key="1">
    <source>
        <dbReference type="EMBL" id="EAQ71897.1"/>
    </source>
</evidence>
<reference evidence="2" key="2">
    <citation type="submission" date="2006-12" db="EMBL/GenBank/DDBJ databases">
        <authorList>
            <person name="Fouts D."/>
            <person name="Nelson K."/>
            <person name="Sebastian Y."/>
        </authorList>
    </citation>
    <scope>NUCLEOTIDE SEQUENCE</scope>
    <source>
        <strain evidence="2">81-176</strain>
    </source>
</reference>
<dbReference type="NCBIfam" id="NF038205">
    <property type="entry name" value="Campy_LoFi_RPT"/>
    <property type="match status" value="1"/>
</dbReference>
<dbReference type="Proteomes" id="UP000000646">
    <property type="component" value="Chromosome"/>
</dbReference>
<protein>
    <submittedName>
        <fullName evidence="2">Periplasmic protein</fullName>
    </submittedName>
</protein>
<dbReference type="KEGG" id="cjj:CJJ81176_0524"/>
<dbReference type="EMBL" id="CP000538">
    <property type="protein sequence ID" value="EAQ71897.1"/>
    <property type="molecule type" value="Genomic_DNA"/>
</dbReference>
<accession>A0A0H3PJ98</accession>
<gene>
    <name evidence="2" type="ordered locus">CJJ81176_0524</name>
    <name evidence="1" type="ordered locus">CJJ81176_0991</name>
</gene>
<evidence type="ECO:0000313" key="3">
    <source>
        <dbReference type="Proteomes" id="UP000000646"/>
    </source>
</evidence>
<organism evidence="2 3">
    <name type="scientific">Campylobacter jejuni subsp. jejuni serotype O:23/36 (strain 81-176)</name>
    <dbReference type="NCBI Taxonomy" id="354242"/>
    <lineage>
        <taxon>Bacteria</taxon>
        <taxon>Pseudomonadati</taxon>
        <taxon>Campylobacterota</taxon>
        <taxon>Epsilonproteobacteria</taxon>
        <taxon>Campylobacterales</taxon>
        <taxon>Campylobacteraceae</taxon>
        <taxon>Campylobacter</taxon>
    </lineage>
</organism>